<evidence type="ECO:0000313" key="1">
    <source>
        <dbReference type="EMBL" id="QHU17809.1"/>
    </source>
</evidence>
<organism evidence="1">
    <name type="scientific">viral metagenome</name>
    <dbReference type="NCBI Taxonomy" id="1070528"/>
    <lineage>
        <taxon>unclassified sequences</taxon>
        <taxon>metagenomes</taxon>
        <taxon>organismal metagenomes</taxon>
    </lineage>
</organism>
<protein>
    <submittedName>
        <fullName evidence="1">Uncharacterized protein</fullName>
    </submittedName>
</protein>
<dbReference type="EMBL" id="MN740918">
    <property type="protein sequence ID" value="QHU17809.1"/>
    <property type="molecule type" value="Genomic_DNA"/>
</dbReference>
<accession>A0A6C0KJJ9</accession>
<name>A0A6C0KJJ9_9ZZZZ</name>
<proteinExistence type="predicted"/>
<dbReference type="AlphaFoldDB" id="A0A6C0KJJ9"/>
<reference evidence="1" key="1">
    <citation type="journal article" date="2020" name="Nature">
        <title>Giant virus diversity and host interactions through global metagenomics.</title>
        <authorList>
            <person name="Schulz F."/>
            <person name="Roux S."/>
            <person name="Paez-Espino D."/>
            <person name="Jungbluth S."/>
            <person name="Walsh D.A."/>
            <person name="Denef V.J."/>
            <person name="McMahon K.D."/>
            <person name="Konstantinidis K.T."/>
            <person name="Eloe-Fadrosh E.A."/>
            <person name="Kyrpides N.C."/>
            <person name="Woyke T."/>
        </authorList>
    </citation>
    <scope>NUCLEOTIDE SEQUENCE</scope>
    <source>
        <strain evidence="1">GVMAG-S-3300012919-55</strain>
    </source>
</reference>
<sequence>MEELDVCVNLKVLEKVEVGQKLITKGQYLNVEYDSIVPVGIRRWLRQDNRNEMLKKIRTSIDAAIELIDKLEDDDETPSGQIVLGCEYNLNYREYLSKSIQGLKNLKETYKDCTQTCAQIDVLIDTINGID</sequence>